<dbReference type="Proteomes" id="UP001203687">
    <property type="component" value="Unassembled WGS sequence"/>
</dbReference>
<organism evidence="4 5">
    <name type="scientific">Psychroserpens algicola</name>
    <dbReference type="NCBI Taxonomy" id="1719034"/>
    <lineage>
        <taxon>Bacteria</taxon>
        <taxon>Pseudomonadati</taxon>
        <taxon>Bacteroidota</taxon>
        <taxon>Flavobacteriia</taxon>
        <taxon>Flavobacteriales</taxon>
        <taxon>Flavobacteriaceae</taxon>
        <taxon>Psychroserpens</taxon>
    </lineage>
</organism>
<proteinExistence type="predicted"/>
<evidence type="ECO:0000313" key="4">
    <source>
        <dbReference type="EMBL" id="MCK8480726.1"/>
    </source>
</evidence>
<evidence type="ECO:0000256" key="2">
    <source>
        <dbReference type="SAM" id="SignalP"/>
    </source>
</evidence>
<protein>
    <submittedName>
        <fullName evidence="4">T9SS type A sorting domain-containing protein</fullName>
    </submittedName>
</protein>
<name>A0ABT0H8M5_9FLAO</name>
<dbReference type="Gene3D" id="2.130.10.130">
    <property type="entry name" value="Integrin alpha, N-terminal"/>
    <property type="match status" value="2"/>
</dbReference>
<comment type="caution">
    <text evidence="4">The sequence shown here is derived from an EMBL/GenBank/DDBJ whole genome shotgun (WGS) entry which is preliminary data.</text>
</comment>
<sequence length="466" mass="50001">MKIKLLSLITLIGASSIAFAQTTFSPKITIDADTGDNPYTIATGLINNDAFLDIVVGTDTDNELLVYLNNGDATFTKQPNIPNTISAVGGLKLVDLNNDTFLDLLVTAYTSDSVTWYANDGSGNFGVEQSIATVNGASGLFVGDVDGNLTPDVVVTSYDDNQVLWFSNDGAGNFTTPATSLIDNTLVAPGAVNMSDIDGDGDLDALVATAAYSGDVLEIFRNDLVPGGTVDFIKDATSVATGKIGFFNATFEDLDGDANLDILATEIKFGAMTGNFYWYEDNGAGFTETAFVTSIMNPSVAQHRDLDGDNLKDIILSSGTSNAGNDIVWYKNNGGTYGSEQVIDDTSSQAFVYNIADYDNDGDLDIASCEYNQDNLNLFKNNFIVLSTDDTNLEVATIYPNPAKDVLFFKGMTSETLNLEVYDILGKVVIQTSIEQNGSLDISELKNGMYILKFETSDATFKFVKE</sequence>
<gene>
    <name evidence="4" type="ORF">MUY34_08845</name>
</gene>
<dbReference type="RefSeq" id="WP_248412758.1">
    <property type="nucleotide sequence ID" value="NZ_JALPQF010000007.1"/>
</dbReference>
<feature type="signal peptide" evidence="2">
    <location>
        <begin position="1"/>
        <end position="20"/>
    </location>
</feature>
<feature type="chain" id="PRO_5047096379" evidence="2">
    <location>
        <begin position="21"/>
        <end position="466"/>
    </location>
</feature>
<accession>A0ABT0H8M5</accession>
<keyword evidence="1 2" id="KW-0732">Signal</keyword>
<dbReference type="Pfam" id="PF13517">
    <property type="entry name" value="FG-GAP_3"/>
    <property type="match status" value="2"/>
</dbReference>
<evidence type="ECO:0000259" key="3">
    <source>
        <dbReference type="Pfam" id="PF18962"/>
    </source>
</evidence>
<dbReference type="NCBIfam" id="TIGR04183">
    <property type="entry name" value="Por_Secre_tail"/>
    <property type="match status" value="1"/>
</dbReference>
<dbReference type="InterPro" id="IPR028994">
    <property type="entry name" value="Integrin_alpha_N"/>
</dbReference>
<keyword evidence="5" id="KW-1185">Reference proteome</keyword>
<feature type="domain" description="Secretion system C-terminal sorting" evidence="3">
    <location>
        <begin position="398"/>
        <end position="460"/>
    </location>
</feature>
<dbReference type="PANTHER" id="PTHR44103:SF1">
    <property type="entry name" value="PROPROTEIN CONVERTASE P"/>
    <property type="match status" value="1"/>
</dbReference>
<dbReference type="EMBL" id="JALPQF010000007">
    <property type="protein sequence ID" value="MCK8480726.1"/>
    <property type="molecule type" value="Genomic_DNA"/>
</dbReference>
<dbReference type="Pfam" id="PF18962">
    <property type="entry name" value="Por_Secre_tail"/>
    <property type="match status" value="1"/>
</dbReference>
<dbReference type="InterPro" id="IPR013517">
    <property type="entry name" value="FG-GAP"/>
</dbReference>
<reference evidence="4" key="1">
    <citation type="submission" date="2022-04" db="EMBL/GenBank/DDBJ databases">
        <authorList>
            <person name="Ren T."/>
        </authorList>
    </citation>
    <scope>NUCLEOTIDE SEQUENCE</scope>
    <source>
        <strain evidence="4">F63249</strain>
    </source>
</reference>
<dbReference type="PANTHER" id="PTHR44103">
    <property type="entry name" value="PROPROTEIN CONVERTASE P"/>
    <property type="match status" value="1"/>
</dbReference>
<dbReference type="SUPFAM" id="SSF69318">
    <property type="entry name" value="Integrin alpha N-terminal domain"/>
    <property type="match status" value="2"/>
</dbReference>
<evidence type="ECO:0000256" key="1">
    <source>
        <dbReference type="ARBA" id="ARBA00022729"/>
    </source>
</evidence>
<dbReference type="InterPro" id="IPR026444">
    <property type="entry name" value="Secre_tail"/>
</dbReference>
<evidence type="ECO:0000313" key="5">
    <source>
        <dbReference type="Proteomes" id="UP001203687"/>
    </source>
</evidence>